<dbReference type="InterPro" id="IPR001007">
    <property type="entry name" value="VWF_dom"/>
</dbReference>
<dbReference type="AlphaFoldDB" id="A0AAW0WJT0"/>
<comment type="subcellular location">
    <subcellularLocation>
        <location evidence="1">Secreted</location>
    </subcellularLocation>
</comment>
<dbReference type="InterPro" id="IPR000884">
    <property type="entry name" value="TSP1_rpt"/>
</dbReference>
<keyword evidence="11" id="KW-1185">Reference proteome</keyword>
<dbReference type="GO" id="GO:0005178">
    <property type="term" value="F:integrin binding"/>
    <property type="evidence" value="ECO:0007669"/>
    <property type="project" value="TreeGrafter"/>
</dbReference>
<keyword evidence="3" id="KW-0964">Secreted</keyword>
<dbReference type="Pfam" id="PF19035">
    <property type="entry name" value="TSP1_CCN"/>
    <property type="match status" value="1"/>
</dbReference>
<dbReference type="EMBL" id="JARKIK010000057">
    <property type="protein sequence ID" value="KAK8732450.1"/>
    <property type="molecule type" value="Genomic_DNA"/>
</dbReference>
<feature type="compositionally biased region" description="Basic residues" evidence="6">
    <location>
        <begin position="260"/>
        <end position="270"/>
    </location>
</feature>
<dbReference type="Pfam" id="PF00219">
    <property type="entry name" value="IGFBP"/>
    <property type="match status" value="1"/>
</dbReference>
<protein>
    <recommendedName>
        <fullName evidence="12">Connective tissue growth factor</fullName>
    </recommendedName>
</protein>
<evidence type="ECO:0000259" key="8">
    <source>
        <dbReference type="PROSITE" id="PS50184"/>
    </source>
</evidence>
<proteinExistence type="inferred from homology"/>
<dbReference type="GO" id="GO:0031012">
    <property type="term" value="C:extracellular matrix"/>
    <property type="evidence" value="ECO:0007669"/>
    <property type="project" value="TreeGrafter"/>
</dbReference>
<dbReference type="GO" id="GO:0008201">
    <property type="term" value="F:heparin binding"/>
    <property type="evidence" value="ECO:0007669"/>
    <property type="project" value="TreeGrafter"/>
</dbReference>
<feature type="domain" description="VWFC" evidence="8">
    <location>
        <begin position="118"/>
        <end position="184"/>
    </location>
</feature>
<evidence type="ECO:0000256" key="7">
    <source>
        <dbReference type="SAM" id="SignalP"/>
    </source>
</evidence>
<dbReference type="GO" id="GO:0005615">
    <property type="term" value="C:extracellular space"/>
    <property type="evidence" value="ECO:0007669"/>
    <property type="project" value="TreeGrafter"/>
</dbReference>
<evidence type="ECO:0000259" key="9">
    <source>
        <dbReference type="PROSITE" id="PS51323"/>
    </source>
</evidence>
<organism evidence="10 11">
    <name type="scientific">Cherax quadricarinatus</name>
    <name type="common">Australian red claw crayfish</name>
    <dbReference type="NCBI Taxonomy" id="27406"/>
    <lineage>
        <taxon>Eukaryota</taxon>
        <taxon>Metazoa</taxon>
        <taxon>Ecdysozoa</taxon>
        <taxon>Arthropoda</taxon>
        <taxon>Crustacea</taxon>
        <taxon>Multicrustacea</taxon>
        <taxon>Malacostraca</taxon>
        <taxon>Eumalacostraca</taxon>
        <taxon>Eucarida</taxon>
        <taxon>Decapoda</taxon>
        <taxon>Pleocyemata</taxon>
        <taxon>Astacidea</taxon>
        <taxon>Parastacoidea</taxon>
        <taxon>Parastacidae</taxon>
        <taxon>Cherax</taxon>
    </lineage>
</organism>
<dbReference type="InterPro" id="IPR043973">
    <property type="entry name" value="TSP1_CCN"/>
</dbReference>
<dbReference type="SUPFAM" id="SSF57184">
    <property type="entry name" value="Growth factor receptor domain"/>
    <property type="match status" value="1"/>
</dbReference>
<evidence type="ECO:0000256" key="5">
    <source>
        <dbReference type="ARBA" id="ARBA00023157"/>
    </source>
</evidence>
<dbReference type="SMART" id="SM00121">
    <property type="entry name" value="IB"/>
    <property type="match status" value="1"/>
</dbReference>
<dbReference type="Pfam" id="PF00093">
    <property type="entry name" value="VWC"/>
    <property type="match status" value="1"/>
</dbReference>
<comment type="caution">
    <text evidence="10">The sequence shown here is derived from an EMBL/GenBank/DDBJ whole genome shotgun (WGS) entry which is preliminary data.</text>
</comment>
<dbReference type="PROSITE" id="PS51323">
    <property type="entry name" value="IGFBP_N_2"/>
    <property type="match status" value="1"/>
</dbReference>
<gene>
    <name evidence="10" type="ORF">OTU49_007102</name>
</gene>
<evidence type="ECO:0000256" key="4">
    <source>
        <dbReference type="ARBA" id="ARBA00022729"/>
    </source>
</evidence>
<evidence type="ECO:0000256" key="2">
    <source>
        <dbReference type="ARBA" id="ARBA00008125"/>
    </source>
</evidence>
<dbReference type="PROSITE" id="PS00222">
    <property type="entry name" value="IGFBP_N_1"/>
    <property type="match status" value="1"/>
</dbReference>
<keyword evidence="4 7" id="KW-0732">Signal</keyword>
<evidence type="ECO:0000256" key="3">
    <source>
        <dbReference type="ARBA" id="ARBA00022525"/>
    </source>
</evidence>
<feature type="domain" description="IGFBP N-terminal" evidence="9">
    <location>
        <begin position="45"/>
        <end position="115"/>
    </location>
</feature>
<reference evidence="10 11" key="1">
    <citation type="journal article" date="2024" name="BMC Genomics">
        <title>Genome assembly of redclaw crayfish (Cherax quadricarinatus) provides insights into its immune adaptation and hypoxia tolerance.</title>
        <authorList>
            <person name="Liu Z."/>
            <person name="Zheng J."/>
            <person name="Li H."/>
            <person name="Fang K."/>
            <person name="Wang S."/>
            <person name="He J."/>
            <person name="Zhou D."/>
            <person name="Weng S."/>
            <person name="Chi M."/>
            <person name="Gu Z."/>
            <person name="He J."/>
            <person name="Li F."/>
            <person name="Wang M."/>
        </authorList>
    </citation>
    <scope>NUCLEOTIDE SEQUENCE [LARGE SCALE GENOMIC DNA]</scope>
    <source>
        <strain evidence="10">ZL_2023a</strain>
    </source>
</reference>
<dbReference type="GO" id="GO:0007165">
    <property type="term" value="P:signal transduction"/>
    <property type="evidence" value="ECO:0007669"/>
    <property type="project" value="InterPro"/>
</dbReference>
<comment type="similarity">
    <text evidence="2">Belongs to the CCN family.</text>
</comment>
<evidence type="ECO:0000313" key="11">
    <source>
        <dbReference type="Proteomes" id="UP001445076"/>
    </source>
</evidence>
<feature type="region of interest" description="Disordered" evidence="6">
    <location>
        <begin position="248"/>
        <end position="270"/>
    </location>
</feature>
<dbReference type="SMART" id="SM00214">
    <property type="entry name" value="VWC"/>
    <property type="match status" value="1"/>
</dbReference>
<feature type="chain" id="PRO_5043900818" description="Connective tissue growth factor" evidence="7">
    <location>
        <begin position="22"/>
        <end position="493"/>
    </location>
</feature>
<keyword evidence="5" id="KW-1015">Disulfide bond</keyword>
<dbReference type="SUPFAM" id="SSF57603">
    <property type="entry name" value="FnI-like domain"/>
    <property type="match status" value="1"/>
</dbReference>
<dbReference type="InterPro" id="IPR000867">
    <property type="entry name" value="IGFBP-like"/>
</dbReference>
<dbReference type="PROSITE" id="PS50184">
    <property type="entry name" value="VWFC_2"/>
    <property type="match status" value="1"/>
</dbReference>
<feature type="signal peptide" evidence="7">
    <location>
        <begin position="1"/>
        <end position="21"/>
    </location>
</feature>
<name>A0AAW0WJT0_CHEQU</name>
<accession>A0AAW0WJT0</accession>
<sequence length="493" mass="54654">MGVWAWAVVVAACSLTVGVAGQRAPCYECEMYKDAHPHSNPYIAIRAHCVYPCGCEGVPECGVGVRVVMDGCGCCWQCARQLGEPCDGATLCDVAAGLTCSYASTADPTGTCQKVRPAKCRVNNTTYDHGQSFALDCRTQCTCQNGTYACVSLCPSESILPGAQCHNPHLEAVPGQCCREWMCDTDPGKVVGPPACEREAGEWSACSRAECGAGVSVRWTTDNPECRPVNQTRLCQVRPCEEWLTGHHQKQLTPHESPKGSRKHHIRRGHTCKATQREVKSLRLRAGWCISEHRYKPKQCGACVDRCCTVHTSTTISVAFLCPLHYNKDLSASRPRYHILSKLRGTHPLTRPTTTTTTTTQAPNVYDMMDEGQPVVEVAQTYIRPLDNENTAEGRHYTDLQDDKHPASNYYKYKIVGSSSSYRESDFHLLHNNLLVEGELEYERIRSDSYEVIHHQVEWILRCKCSRTCDILPDAHHSQAQPGTLDDTTSTPT</sequence>
<dbReference type="Proteomes" id="UP001445076">
    <property type="component" value="Unassembled WGS sequence"/>
</dbReference>
<dbReference type="InterPro" id="IPR050941">
    <property type="entry name" value="CCN"/>
</dbReference>
<evidence type="ECO:0000313" key="10">
    <source>
        <dbReference type="EMBL" id="KAK8732450.1"/>
    </source>
</evidence>
<dbReference type="InterPro" id="IPR009030">
    <property type="entry name" value="Growth_fac_rcpt_cys_sf"/>
</dbReference>
<dbReference type="GO" id="GO:0045597">
    <property type="term" value="P:positive regulation of cell differentiation"/>
    <property type="evidence" value="ECO:0007669"/>
    <property type="project" value="TreeGrafter"/>
</dbReference>
<dbReference type="PROSITE" id="PS50092">
    <property type="entry name" value="TSP1"/>
    <property type="match status" value="1"/>
</dbReference>
<dbReference type="PANTHER" id="PTHR11348">
    <property type="entry name" value="CONNECTIVE TISSUE GROWTH FACTOR-RELATED"/>
    <property type="match status" value="1"/>
</dbReference>
<dbReference type="GO" id="GO:0007155">
    <property type="term" value="P:cell adhesion"/>
    <property type="evidence" value="ECO:0007669"/>
    <property type="project" value="TreeGrafter"/>
</dbReference>
<evidence type="ECO:0000256" key="6">
    <source>
        <dbReference type="SAM" id="MobiDB-lite"/>
    </source>
</evidence>
<dbReference type="PANTHER" id="PTHR11348:SF17">
    <property type="entry name" value="CCN"/>
    <property type="match status" value="1"/>
</dbReference>
<dbReference type="PROSITE" id="PS01208">
    <property type="entry name" value="VWFC_1"/>
    <property type="match status" value="1"/>
</dbReference>
<evidence type="ECO:0008006" key="12">
    <source>
        <dbReference type="Google" id="ProtNLM"/>
    </source>
</evidence>
<dbReference type="InterPro" id="IPR017891">
    <property type="entry name" value="Insulin_GF-bd_Cys-rich_CS"/>
</dbReference>
<evidence type="ECO:0000256" key="1">
    <source>
        <dbReference type="ARBA" id="ARBA00004613"/>
    </source>
</evidence>